<evidence type="ECO:0000256" key="2">
    <source>
        <dbReference type="ARBA" id="ARBA00010663"/>
    </source>
</evidence>
<keyword evidence="8" id="KW-1185">Reference proteome</keyword>
<dbReference type="PANTHER" id="PTHR46641:SF2">
    <property type="entry name" value="FMRFAMIDE RECEPTOR"/>
    <property type="match status" value="1"/>
</dbReference>
<dbReference type="InterPro" id="IPR000276">
    <property type="entry name" value="GPCR_Rhodpsn"/>
</dbReference>
<keyword evidence="3 6" id="KW-0812">Transmembrane</keyword>
<evidence type="ECO:0000256" key="5">
    <source>
        <dbReference type="ARBA" id="ARBA00023136"/>
    </source>
</evidence>
<dbReference type="Gene3D" id="1.20.1070.10">
    <property type="entry name" value="Rhodopsin 7-helix transmembrane proteins"/>
    <property type="match status" value="1"/>
</dbReference>
<name>A0ABM1S7J4_LIMPO</name>
<evidence type="ECO:0000313" key="9">
    <source>
        <dbReference type="RefSeq" id="XP_022239599.1"/>
    </source>
</evidence>
<evidence type="ECO:0000259" key="7">
    <source>
        <dbReference type="PROSITE" id="PS50262"/>
    </source>
</evidence>
<dbReference type="RefSeq" id="XP_022239599.1">
    <property type="nucleotide sequence ID" value="XM_022383891.1"/>
</dbReference>
<dbReference type="InterPro" id="IPR052954">
    <property type="entry name" value="GPCR-Ligand_Int"/>
</dbReference>
<feature type="transmembrane region" description="Helical" evidence="6">
    <location>
        <begin position="100"/>
        <end position="120"/>
    </location>
</feature>
<dbReference type="InterPro" id="IPR017452">
    <property type="entry name" value="GPCR_Rhodpsn_7TM"/>
</dbReference>
<feature type="transmembrane region" description="Helical" evidence="6">
    <location>
        <begin position="292"/>
        <end position="312"/>
    </location>
</feature>
<dbReference type="Pfam" id="PF00001">
    <property type="entry name" value="7tm_1"/>
    <property type="match status" value="1"/>
</dbReference>
<evidence type="ECO:0000256" key="6">
    <source>
        <dbReference type="SAM" id="Phobius"/>
    </source>
</evidence>
<evidence type="ECO:0000256" key="3">
    <source>
        <dbReference type="ARBA" id="ARBA00022692"/>
    </source>
</evidence>
<sequence>MNQSFGQVNETWLISTNNNDSSSPISNFELISTGVCVTTLSVLGIIGNLISLFVLSRPQMQSSINCSLQGLAIYDTGVLMCALIMLGLVTLGKIVTWLHFYTWIIFPFIVPVIYPLALIAQTGSVWTTVLVTIERHVAVSHPLHARSLFTCKRSRVYNLLVTVGAVCYNIPRFWEIQRIKVWDSVTNSTVYNIQPSSFRRNKVYFEIYYIWMYLLIMYFLPFLTLAVLNTFIWLTVKRANRDRQKLSLRQRKEISLATMLLCVVVVFFICNMTAFIVNILEYFDIYWSSLTQFSNLLVTLNSSVNFIIYYNFGHKFKHTLFLLFCKQKLQRTQTFTSGTHRGVWLRFQSTRCQRSLLHDPSSTRRIESTEL</sequence>
<dbReference type="GeneID" id="111085422"/>
<feature type="transmembrane region" description="Helical" evidence="6">
    <location>
        <begin position="256"/>
        <end position="280"/>
    </location>
</feature>
<organism evidence="8 9">
    <name type="scientific">Limulus polyphemus</name>
    <name type="common">Atlantic horseshoe crab</name>
    <dbReference type="NCBI Taxonomy" id="6850"/>
    <lineage>
        <taxon>Eukaryota</taxon>
        <taxon>Metazoa</taxon>
        <taxon>Ecdysozoa</taxon>
        <taxon>Arthropoda</taxon>
        <taxon>Chelicerata</taxon>
        <taxon>Merostomata</taxon>
        <taxon>Xiphosura</taxon>
        <taxon>Limulidae</taxon>
        <taxon>Limulus</taxon>
    </lineage>
</organism>
<accession>A0ABM1S7J4</accession>
<reference evidence="9" key="1">
    <citation type="submission" date="2025-08" db="UniProtKB">
        <authorList>
            <consortium name="RefSeq"/>
        </authorList>
    </citation>
    <scope>IDENTIFICATION</scope>
    <source>
        <tissue evidence="9">Muscle</tissue>
    </source>
</reference>
<dbReference type="SUPFAM" id="SSF81321">
    <property type="entry name" value="Family A G protein-coupled receptor-like"/>
    <property type="match status" value="1"/>
</dbReference>
<keyword evidence="5 6" id="KW-0472">Membrane</keyword>
<protein>
    <submittedName>
        <fullName evidence="9">FMRFamide receptor-like</fullName>
    </submittedName>
</protein>
<dbReference type="PRINTS" id="PR00237">
    <property type="entry name" value="GPCRRHODOPSN"/>
</dbReference>
<feature type="transmembrane region" description="Helical" evidence="6">
    <location>
        <begin position="76"/>
        <end position="94"/>
    </location>
</feature>
<evidence type="ECO:0000256" key="4">
    <source>
        <dbReference type="ARBA" id="ARBA00022989"/>
    </source>
</evidence>
<feature type="domain" description="G-protein coupled receptors family 1 profile" evidence="7">
    <location>
        <begin position="47"/>
        <end position="309"/>
    </location>
</feature>
<gene>
    <name evidence="9" type="primary">LOC111085422</name>
</gene>
<keyword evidence="4 6" id="KW-1133">Transmembrane helix</keyword>
<dbReference type="PROSITE" id="PS50262">
    <property type="entry name" value="G_PROTEIN_RECEP_F1_2"/>
    <property type="match status" value="1"/>
</dbReference>
<evidence type="ECO:0000256" key="1">
    <source>
        <dbReference type="ARBA" id="ARBA00004370"/>
    </source>
</evidence>
<feature type="transmembrane region" description="Helical" evidence="6">
    <location>
        <begin position="30"/>
        <end position="55"/>
    </location>
</feature>
<dbReference type="Proteomes" id="UP000694941">
    <property type="component" value="Unplaced"/>
</dbReference>
<comment type="subcellular location">
    <subcellularLocation>
        <location evidence="1">Membrane</location>
    </subcellularLocation>
</comment>
<dbReference type="CDD" id="cd14978">
    <property type="entry name" value="7tmA_FMRFamide_R-like"/>
    <property type="match status" value="1"/>
</dbReference>
<dbReference type="PANTHER" id="PTHR46641">
    <property type="entry name" value="FMRFAMIDE RECEPTOR-RELATED"/>
    <property type="match status" value="1"/>
</dbReference>
<feature type="transmembrane region" description="Helical" evidence="6">
    <location>
        <begin position="208"/>
        <end position="236"/>
    </location>
</feature>
<proteinExistence type="inferred from homology"/>
<comment type="similarity">
    <text evidence="2">Belongs to the G-protein coupled receptor 1 family.</text>
</comment>
<evidence type="ECO:0000313" key="8">
    <source>
        <dbReference type="Proteomes" id="UP000694941"/>
    </source>
</evidence>